<dbReference type="SMART" id="SM00317">
    <property type="entry name" value="SET"/>
    <property type="match status" value="1"/>
</dbReference>
<dbReference type="GO" id="GO:0042054">
    <property type="term" value="F:histone methyltransferase activity"/>
    <property type="evidence" value="ECO:0007669"/>
    <property type="project" value="InterPro"/>
</dbReference>
<keyword evidence="3" id="KW-0489">Methyltransferase</keyword>
<comment type="subcellular location">
    <subcellularLocation>
        <location evidence="1">Chromosome</location>
    </subcellularLocation>
</comment>
<keyword evidence="12" id="KW-1185">Reference proteome</keyword>
<feature type="compositionally biased region" description="Polar residues" evidence="8">
    <location>
        <begin position="137"/>
        <end position="154"/>
    </location>
</feature>
<feature type="compositionally biased region" description="Polar residues" evidence="8">
    <location>
        <begin position="99"/>
        <end position="109"/>
    </location>
</feature>
<evidence type="ECO:0000259" key="9">
    <source>
        <dbReference type="PROSITE" id="PS50280"/>
    </source>
</evidence>
<evidence type="ECO:0000256" key="5">
    <source>
        <dbReference type="ARBA" id="ARBA00022691"/>
    </source>
</evidence>
<dbReference type="AlphaFoldDB" id="A0A517LFS2"/>
<dbReference type="PANTHER" id="PTHR46223">
    <property type="entry name" value="HISTONE-LYSINE N-METHYLTRANSFERASE SUV39H"/>
    <property type="match status" value="1"/>
</dbReference>
<evidence type="ECO:0000256" key="8">
    <source>
        <dbReference type="SAM" id="MobiDB-lite"/>
    </source>
</evidence>
<accession>A0A517LFS2</accession>
<evidence type="ECO:0000256" key="4">
    <source>
        <dbReference type="ARBA" id="ARBA00022679"/>
    </source>
</evidence>
<dbReference type="Pfam" id="PF05033">
    <property type="entry name" value="Pre-SET"/>
    <property type="match status" value="1"/>
</dbReference>
<dbReference type="GO" id="GO:0032259">
    <property type="term" value="P:methylation"/>
    <property type="evidence" value="ECO:0007669"/>
    <property type="project" value="UniProtKB-KW"/>
</dbReference>
<dbReference type="PANTHER" id="PTHR46223:SF3">
    <property type="entry name" value="HISTONE-LYSINE N-METHYLTRANSFERASE SET-23"/>
    <property type="match status" value="1"/>
</dbReference>
<keyword evidence="5" id="KW-0949">S-adenosyl-L-methionine</keyword>
<dbReference type="GO" id="GO:0008270">
    <property type="term" value="F:zinc ion binding"/>
    <property type="evidence" value="ECO:0007669"/>
    <property type="project" value="InterPro"/>
</dbReference>
<dbReference type="EMBL" id="CP042195">
    <property type="protein sequence ID" value="QDS74490.1"/>
    <property type="molecule type" value="Genomic_DNA"/>
</dbReference>
<dbReference type="InterPro" id="IPR001214">
    <property type="entry name" value="SET_dom"/>
</dbReference>
<dbReference type="GO" id="GO:0005694">
    <property type="term" value="C:chromosome"/>
    <property type="evidence" value="ECO:0007669"/>
    <property type="project" value="UniProtKB-SubCell"/>
</dbReference>
<feature type="domain" description="Post-SET" evidence="10">
    <location>
        <begin position="523"/>
        <end position="539"/>
    </location>
</feature>
<dbReference type="Proteomes" id="UP000316270">
    <property type="component" value="Chromosome 11"/>
</dbReference>
<evidence type="ECO:0000256" key="3">
    <source>
        <dbReference type="ARBA" id="ARBA00022603"/>
    </source>
</evidence>
<keyword evidence="4" id="KW-0808">Transferase</keyword>
<dbReference type="Pfam" id="PF00856">
    <property type="entry name" value="SET"/>
    <property type="match status" value="1"/>
</dbReference>
<dbReference type="InterPro" id="IPR003616">
    <property type="entry name" value="Post-SET_dom"/>
</dbReference>
<dbReference type="PROSITE" id="PS50868">
    <property type="entry name" value="POST_SET"/>
    <property type="match status" value="1"/>
</dbReference>
<evidence type="ECO:0000256" key="6">
    <source>
        <dbReference type="ARBA" id="ARBA00022723"/>
    </source>
</evidence>
<evidence type="ECO:0008006" key="13">
    <source>
        <dbReference type="Google" id="ProtNLM"/>
    </source>
</evidence>
<dbReference type="GO" id="GO:0005634">
    <property type="term" value="C:nucleus"/>
    <property type="evidence" value="ECO:0007669"/>
    <property type="project" value="InterPro"/>
</dbReference>
<reference evidence="11 12" key="1">
    <citation type="submission" date="2019-07" db="EMBL/GenBank/DDBJ databases">
        <title>Finished genome of Venturia effusa.</title>
        <authorList>
            <person name="Young C.A."/>
            <person name="Cox M.P."/>
            <person name="Ganley A.R.D."/>
            <person name="David W.J."/>
        </authorList>
    </citation>
    <scope>NUCLEOTIDE SEQUENCE [LARGE SCALE GENOMIC DNA]</scope>
    <source>
        <strain evidence="12">albino</strain>
    </source>
</reference>
<name>A0A517LFS2_9PEZI</name>
<feature type="region of interest" description="Disordered" evidence="8">
    <location>
        <begin position="96"/>
        <end position="162"/>
    </location>
</feature>
<keyword evidence="2" id="KW-0158">Chromosome</keyword>
<evidence type="ECO:0000313" key="11">
    <source>
        <dbReference type="EMBL" id="QDS74490.1"/>
    </source>
</evidence>
<dbReference type="Gene3D" id="2.170.270.10">
    <property type="entry name" value="SET domain"/>
    <property type="match status" value="1"/>
</dbReference>
<dbReference type="OrthoDB" id="308383at2759"/>
<dbReference type="SUPFAM" id="SSF82199">
    <property type="entry name" value="SET domain"/>
    <property type="match status" value="1"/>
</dbReference>
<evidence type="ECO:0000259" key="10">
    <source>
        <dbReference type="PROSITE" id="PS50868"/>
    </source>
</evidence>
<evidence type="ECO:0000313" key="12">
    <source>
        <dbReference type="Proteomes" id="UP000316270"/>
    </source>
</evidence>
<gene>
    <name evidence="11" type="ORF">FKW77_006944</name>
</gene>
<keyword evidence="7" id="KW-0862">Zinc</keyword>
<dbReference type="InterPro" id="IPR007728">
    <property type="entry name" value="Pre-SET_dom"/>
</dbReference>
<feature type="domain" description="SET" evidence="9">
    <location>
        <begin position="377"/>
        <end position="504"/>
    </location>
</feature>
<proteinExistence type="predicted"/>
<organism evidence="11 12">
    <name type="scientific">Venturia effusa</name>
    <dbReference type="NCBI Taxonomy" id="50376"/>
    <lineage>
        <taxon>Eukaryota</taxon>
        <taxon>Fungi</taxon>
        <taxon>Dikarya</taxon>
        <taxon>Ascomycota</taxon>
        <taxon>Pezizomycotina</taxon>
        <taxon>Dothideomycetes</taxon>
        <taxon>Pleosporomycetidae</taxon>
        <taxon>Venturiales</taxon>
        <taxon>Venturiaceae</taxon>
        <taxon>Venturia</taxon>
    </lineage>
</organism>
<evidence type="ECO:0000256" key="1">
    <source>
        <dbReference type="ARBA" id="ARBA00004286"/>
    </source>
</evidence>
<evidence type="ECO:0000256" key="2">
    <source>
        <dbReference type="ARBA" id="ARBA00022454"/>
    </source>
</evidence>
<dbReference type="InterPro" id="IPR050973">
    <property type="entry name" value="H3K9_Histone-Lys_N-MTase"/>
</dbReference>
<protein>
    <recommendedName>
        <fullName evidence="13">SET domain-containing protein</fullName>
    </recommendedName>
</protein>
<evidence type="ECO:0000256" key="7">
    <source>
        <dbReference type="ARBA" id="ARBA00022833"/>
    </source>
</evidence>
<dbReference type="InterPro" id="IPR046341">
    <property type="entry name" value="SET_dom_sf"/>
</dbReference>
<dbReference type="STRING" id="50376.A0A517LFS2"/>
<dbReference type="PROSITE" id="PS50280">
    <property type="entry name" value="SET"/>
    <property type="match status" value="1"/>
</dbReference>
<keyword evidence="6" id="KW-0479">Metal-binding</keyword>
<sequence>MINALMLCFQTEKAPKRTRLYGFRYPGRYGRHPLKEIWDGNEEYLVQWKTKAPPNRTPYSWHPVHELAGVDGADTANTSDGSCLKHVQRYIEDLRSQHELPSSNKSSLAQHFKKRKSPEDGLQHLRQLSPFDRLSEQSRSPSVFSGISDNSSRTSVEDDDPDTYNCTLEVKDDFIKFKLSDCHRYNTTIFPPKLLCDRAWRLRNCTKAADKRIRTEFLRGLEKIKGKKPVKLVNTRDTSTPLLSFKFVDDYQYGCGIEPPVPEAMEGCQSCRPNMGGFCGCEYTKRCECLEFARVDERKLDKAQTEQYERSKLGKDTTLGLPKRFPYSKETGYLVTFYLESEYAIFECNDNCGCAQVAHGEERQTCKTRIVQNGRQVGLEIFRTLNRGWGLRCTEALAAGQFIDTYLGEVITGEEADRRSSTAAKGKDSYLFTLDKFSEDLEEEPYEIDGEFVGGPSRFINHSCEPNCAVYAVCKDKNNLYQYDLAFFALRYIEPKEELTFDYLASSGEQEDEEPLSNSQKDPPIPCLCDSKNCRKILWK</sequence>